<feature type="active site" description="Charge relay system" evidence="5">
    <location>
        <position position="174"/>
    </location>
</feature>
<evidence type="ECO:0000313" key="7">
    <source>
        <dbReference type="EMBL" id="TYL95939.1"/>
    </source>
</evidence>
<dbReference type="CDD" id="cd00306">
    <property type="entry name" value="Peptidases_S8_S53"/>
    <property type="match status" value="1"/>
</dbReference>
<feature type="domain" description="Peptidase S8/S53" evidence="6">
    <location>
        <begin position="165"/>
        <end position="492"/>
    </location>
</feature>
<proteinExistence type="inferred from homology"/>
<dbReference type="RefSeq" id="WP_148772691.1">
    <property type="nucleotide sequence ID" value="NZ_VSSS01000023.1"/>
</dbReference>
<feature type="active site" description="Charge relay system" evidence="5">
    <location>
        <position position="438"/>
    </location>
</feature>
<dbReference type="EMBL" id="VSSS01000023">
    <property type="protein sequence ID" value="TYL95939.1"/>
    <property type="molecule type" value="Genomic_DNA"/>
</dbReference>
<dbReference type="SUPFAM" id="SSF52743">
    <property type="entry name" value="Subtilisin-like"/>
    <property type="match status" value="1"/>
</dbReference>
<dbReference type="PROSITE" id="PS51892">
    <property type="entry name" value="SUBTILASE"/>
    <property type="match status" value="1"/>
</dbReference>
<evidence type="ECO:0000256" key="3">
    <source>
        <dbReference type="ARBA" id="ARBA00022801"/>
    </source>
</evidence>
<dbReference type="Gene3D" id="3.40.50.200">
    <property type="entry name" value="Peptidase S8/S53 domain"/>
    <property type="match status" value="1"/>
</dbReference>
<evidence type="ECO:0000256" key="1">
    <source>
        <dbReference type="ARBA" id="ARBA00011073"/>
    </source>
</evidence>
<dbReference type="PANTHER" id="PTHR43806:SF7">
    <property type="entry name" value="MEMBRANE-BOUND TRANSCRIPTION FACTOR SITE-1 PROTEASE"/>
    <property type="match status" value="1"/>
</dbReference>
<protein>
    <submittedName>
        <fullName evidence="7">S8 family peptidase</fullName>
    </submittedName>
</protein>
<gene>
    <name evidence="7" type="ORF">FXB40_13570</name>
</gene>
<keyword evidence="4 5" id="KW-0720">Serine protease</keyword>
<dbReference type="InterPro" id="IPR000209">
    <property type="entry name" value="Peptidase_S8/S53_dom"/>
</dbReference>
<dbReference type="PROSITE" id="PS00136">
    <property type="entry name" value="SUBTILASE_ASP"/>
    <property type="match status" value="1"/>
</dbReference>
<dbReference type="Proteomes" id="UP000324758">
    <property type="component" value="Unassembled WGS sequence"/>
</dbReference>
<evidence type="ECO:0000313" key="8">
    <source>
        <dbReference type="Proteomes" id="UP000324758"/>
    </source>
</evidence>
<dbReference type="GO" id="GO:0004252">
    <property type="term" value="F:serine-type endopeptidase activity"/>
    <property type="evidence" value="ECO:0007669"/>
    <property type="project" value="UniProtKB-UniRule"/>
</dbReference>
<dbReference type="GO" id="GO:0006508">
    <property type="term" value="P:proteolysis"/>
    <property type="evidence" value="ECO:0007669"/>
    <property type="project" value="UniProtKB-KW"/>
</dbReference>
<dbReference type="InterPro" id="IPR015500">
    <property type="entry name" value="Peptidase_S8_subtilisin-rel"/>
</dbReference>
<keyword evidence="3 5" id="KW-0378">Hydrolase</keyword>
<sequence length="507" mass="54352">MDKPGPDYVRVLAVLRRQGKKQQWLVDLATNLVNNEPPRVVESEESLLPSEFVLDTSFYAVPLGPFQPDTLDFENERISLDHAGLSIFLPENSEYFTIRGFVLASGPASIPLTIRGKDGKSDLKLYSDPRTAASLLCPNDDPLGTIDDARAKLRVDRLGAYGLDGSKVAVAMLDSGIFLPHLSRINLLTGASELTRPQPRFPLPQRLPADPPMLDVANSWTPDRMATPPGGHRIDHGTMCAYNVLAVAPKATLLDYPHLSARAPGDHTVGGTVGAAADAYSKLIHFWIHNILAGSAAKYRALVVNNSWTIFHPCEEDFPPPDPRRYIDNLNHPFHVLVWILSQLGADIVFAAGNGGLPCPSPPFLHLSAGSIRGAAAYAETLTVAGCDVHDFRVGYSSQGPAVFMAPGPTPDKPDVTAYTHYLGSQVFGERSADGGTSTACPIAAGCIAAIRTKVTPVMVPPAQLFDSLRSTGRQGNGGDPGGVYNHDYGYGIIDPLAALQQLGVMP</sequence>
<keyword evidence="8" id="KW-1185">Reference proteome</keyword>
<feature type="active site" description="Charge relay system" evidence="5">
    <location>
        <position position="236"/>
    </location>
</feature>
<evidence type="ECO:0000256" key="5">
    <source>
        <dbReference type="PROSITE-ProRule" id="PRU01240"/>
    </source>
</evidence>
<dbReference type="Pfam" id="PF00082">
    <property type="entry name" value="Peptidase_S8"/>
    <property type="match status" value="1"/>
</dbReference>
<organism evidence="7 8">
    <name type="scientific">Bradyrhizobium rifense</name>
    <dbReference type="NCBI Taxonomy" id="515499"/>
    <lineage>
        <taxon>Bacteria</taxon>
        <taxon>Pseudomonadati</taxon>
        <taxon>Pseudomonadota</taxon>
        <taxon>Alphaproteobacteria</taxon>
        <taxon>Hyphomicrobiales</taxon>
        <taxon>Nitrobacteraceae</taxon>
        <taxon>Bradyrhizobium</taxon>
    </lineage>
</organism>
<dbReference type="PANTHER" id="PTHR43806">
    <property type="entry name" value="PEPTIDASE S8"/>
    <property type="match status" value="1"/>
</dbReference>
<keyword evidence="2 5" id="KW-0645">Protease</keyword>
<evidence type="ECO:0000256" key="2">
    <source>
        <dbReference type="ARBA" id="ARBA00022670"/>
    </source>
</evidence>
<name>A0A5D3KT98_9BRAD</name>
<comment type="caution">
    <text evidence="7">The sequence shown here is derived from an EMBL/GenBank/DDBJ whole genome shotgun (WGS) entry which is preliminary data.</text>
</comment>
<comment type="similarity">
    <text evidence="1 5">Belongs to the peptidase S8 family.</text>
</comment>
<dbReference type="OrthoDB" id="3496386at2"/>
<dbReference type="InterPro" id="IPR050131">
    <property type="entry name" value="Peptidase_S8_subtilisin-like"/>
</dbReference>
<reference evidence="7 8" key="1">
    <citation type="submission" date="2019-08" db="EMBL/GenBank/DDBJ databases">
        <title>Bradyrhizobium hipponensis sp. nov., a rhizobium isolated from a Lupinus angustifolius root nodule in Tunisia.</title>
        <authorList>
            <person name="Off K."/>
            <person name="Rejili M."/>
            <person name="Mars M."/>
            <person name="Brachmann A."/>
            <person name="Marin M."/>
        </authorList>
    </citation>
    <scope>NUCLEOTIDE SEQUENCE [LARGE SCALE GENOMIC DNA]</scope>
    <source>
        <strain evidence="7 8">CTAW71</strain>
    </source>
</reference>
<dbReference type="InterPro" id="IPR036852">
    <property type="entry name" value="Peptidase_S8/S53_dom_sf"/>
</dbReference>
<evidence type="ECO:0000256" key="4">
    <source>
        <dbReference type="ARBA" id="ARBA00022825"/>
    </source>
</evidence>
<accession>A0A5D3KT98</accession>
<dbReference type="PRINTS" id="PR00723">
    <property type="entry name" value="SUBTILISIN"/>
</dbReference>
<dbReference type="InterPro" id="IPR023827">
    <property type="entry name" value="Peptidase_S8_Asp-AS"/>
</dbReference>
<dbReference type="AlphaFoldDB" id="A0A5D3KT98"/>
<evidence type="ECO:0000259" key="6">
    <source>
        <dbReference type="Pfam" id="PF00082"/>
    </source>
</evidence>